<keyword evidence="1" id="KW-0812">Transmembrane</keyword>
<protein>
    <recommendedName>
        <fullName evidence="6">Endonuclease/exonuclease/phosphatase domain-containing protein</fullName>
    </recommendedName>
</protein>
<evidence type="ECO:0008006" key="6">
    <source>
        <dbReference type="Google" id="ProtNLM"/>
    </source>
</evidence>
<dbReference type="SUPFAM" id="SSF56219">
    <property type="entry name" value="DNase I-like"/>
    <property type="match status" value="1"/>
</dbReference>
<organism evidence="4 5">
    <name type="scientific">Prorocentrum cordatum</name>
    <dbReference type="NCBI Taxonomy" id="2364126"/>
    <lineage>
        <taxon>Eukaryota</taxon>
        <taxon>Sar</taxon>
        <taxon>Alveolata</taxon>
        <taxon>Dinophyceae</taxon>
        <taxon>Prorocentrales</taxon>
        <taxon>Prorocentraceae</taxon>
        <taxon>Prorocentrum</taxon>
    </lineage>
</organism>
<evidence type="ECO:0000313" key="5">
    <source>
        <dbReference type="Proteomes" id="UP001189429"/>
    </source>
</evidence>
<dbReference type="Proteomes" id="UP001189429">
    <property type="component" value="Unassembled WGS sequence"/>
</dbReference>
<keyword evidence="5" id="KW-1185">Reference proteome</keyword>
<evidence type="ECO:0000256" key="1">
    <source>
        <dbReference type="ARBA" id="ARBA00022692"/>
    </source>
</evidence>
<name>A0ABN9T6C4_9DINO</name>
<keyword evidence="2" id="KW-1133">Transmembrane helix</keyword>
<reference evidence="4" key="1">
    <citation type="submission" date="2023-10" db="EMBL/GenBank/DDBJ databases">
        <authorList>
            <person name="Chen Y."/>
            <person name="Shah S."/>
            <person name="Dougan E. K."/>
            <person name="Thang M."/>
            <person name="Chan C."/>
        </authorList>
    </citation>
    <scope>NUCLEOTIDE SEQUENCE [LARGE SCALE GENOMIC DNA]</scope>
</reference>
<proteinExistence type="predicted"/>
<sequence length="573" mass="64868">MMPRCESSKRNEQSLMDAVDKAFMRKVDGRPYSVYANSGLILGKADAMLSLTSQVAEIAAECRFWISDQSFVNLVRYYMMKERGEDKVLMFPDMEKTASLGHYSWYFWTEDGWLANKDTKEKLYVVHQYDRAPQAKMLTELIWNKTAEWIRKHVMAVVYHRFTRYYRYASREAQRLESITRSPIFALLTESQAGVATIRGYGIGRGPRTLAAGVATILPKLASELDVTSNASAVVQGRVLRVDVVGQGFQLVHFNIHNHGLNAMQIDEICAEIDAARVRAAADPLHFLVIVQGDLNFGPDEALLLQRTLGLFLEISSESPTHYTKDTNSVSCLDRFFCSVPGWMMCQMCAESSTIGEPEELSRSLISDHAALLTVLRQRHARPRSEQPVPRHIFESPLFRQRIEGMFKDGAGAETVCSAAVYQEHFKDMLKEDVREQYGVKIFLSPVGWWRPRLPQLACSTSEVHKSSFGILNRWFCVLFETAIGLLLLLRKGLLPSRSIGVLSSRARKSISKPLRLISNSSVPHLCSQTSHHLRERRFEILFLVLATLPLGSTDCRAPHGLLPIAAWKYYVL</sequence>
<evidence type="ECO:0000256" key="3">
    <source>
        <dbReference type="ARBA" id="ARBA00023136"/>
    </source>
</evidence>
<accession>A0ABN9T6C4</accession>
<dbReference type="InterPro" id="IPR036640">
    <property type="entry name" value="ABC1_TM_sf"/>
</dbReference>
<dbReference type="InterPro" id="IPR036691">
    <property type="entry name" value="Endo/exonu/phosph_ase_sf"/>
</dbReference>
<evidence type="ECO:0000256" key="2">
    <source>
        <dbReference type="ARBA" id="ARBA00022989"/>
    </source>
</evidence>
<evidence type="ECO:0000313" key="4">
    <source>
        <dbReference type="EMBL" id="CAK0840618.1"/>
    </source>
</evidence>
<dbReference type="SUPFAM" id="SSF90123">
    <property type="entry name" value="ABC transporter transmembrane region"/>
    <property type="match status" value="1"/>
</dbReference>
<dbReference type="EMBL" id="CAUYUJ010014393">
    <property type="protein sequence ID" value="CAK0840618.1"/>
    <property type="molecule type" value="Genomic_DNA"/>
</dbReference>
<keyword evidence="3" id="KW-0472">Membrane</keyword>
<comment type="caution">
    <text evidence="4">The sequence shown here is derived from an EMBL/GenBank/DDBJ whole genome shotgun (WGS) entry which is preliminary data.</text>
</comment>
<dbReference type="Gene3D" id="3.60.10.10">
    <property type="entry name" value="Endonuclease/exonuclease/phosphatase"/>
    <property type="match status" value="1"/>
</dbReference>
<gene>
    <name evidence="4" type="ORF">PCOR1329_LOCUS36013</name>
</gene>